<evidence type="ECO:0000313" key="1">
    <source>
        <dbReference type="EMBL" id="OEE75220.1"/>
    </source>
</evidence>
<gene>
    <name evidence="1" type="ORF">A130_05915</name>
</gene>
<dbReference type="RefSeq" id="WP_017052029.1">
    <property type="nucleotide sequence ID" value="NZ_AJYW02000160.1"/>
</dbReference>
<dbReference type="Proteomes" id="UP000094165">
    <property type="component" value="Unassembled WGS sequence"/>
</dbReference>
<dbReference type="EMBL" id="AJYW02000160">
    <property type="protein sequence ID" value="OEE75220.1"/>
    <property type="molecule type" value="Genomic_DNA"/>
</dbReference>
<sequence length="257" mass="29586">MIKFWNGNKSKSRQLYELDIIEMLFNNNKIDCDNTNYPSAEDEGNIFNTGTDVLVTVAGNQKFMPNTFLELAEPLCKGLLGCRILIIRDQDRAKFHDIDEETLKGLIAGIPNTWADADLFRANHYQVLEKGELEDVFRYLKQGLCDYVSLGANEVEHVFDQHAQHLGGLTIDKKVALYYPMPLVFYIHPQRTDLLEAFTDRIKITQNNGQFDAIFDKHYGKVIENMNLSKRRFFQLSNPSLPAHFLPHITPTPDTFR</sequence>
<name>A0A1E5CX56_9VIBR</name>
<organism evidence="1 2">
    <name type="scientific">Vibrio genomosp. F6 str. FF-238</name>
    <dbReference type="NCBI Taxonomy" id="1191298"/>
    <lineage>
        <taxon>Bacteria</taxon>
        <taxon>Pseudomonadati</taxon>
        <taxon>Pseudomonadota</taxon>
        <taxon>Gammaproteobacteria</taxon>
        <taxon>Vibrionales</taxon>
        <taxon>Vibrionaceae</taxon>
        <taxon>Vibrio</taxon>
    </lineage>
</organism>
<keyword evidence="2" id="KW-1185">Reference proteome</keyword>
<protein>
    <submittedName>
        <fullName evidence="1">ABC transporter substrate-binding protein</fullName>
    </submittedName>
</protein>
<dbReference type="AlphaFoldDB" id="A0A1E5CX56"/>
<comment type="caution">
    <text evidence="1">The sequence shown here is derived from an EMBL/GenBank/DDBJ whole genome shotgun (WGS) entry which is preliminary data.</text>
</comment>
<dbReference type="SUPFAM" id="SSF53850">
    <property type="entry name" value="Periplasmic binding protein-like II"/>
    <property type="match status" value="1"/>
</dbReference>
<evidence type="ECO:0000313" key="2">
    <source>
        <dbReference type="Proteomes" id="UP000094165"/>
    </source>
</evidence>
<dbReference type="Gene3D" id="3.40.190.10">
    <property type="entry name" value="Periplasmic binding protein-like II"/>
    <property type="match status" value="2"/>
</dbReference>
<proteinExistence type="predicted"/>
<reference evidence="1 2" key="1">
    <citation type="journal article" date="2012" name="Science">
        <title>Ecological populations of bacteria act as socially cohesive units of antibiotic production and resistance.</title>
        <authorList>
            <person name="Cordero O.X."/>
            <person name="Wildschutte H."/>
            <person name="Kirkup B."/>
            <person name="Proehl S."/>
            <person name="Ngo L."/>
            <person name="Hussain F."/>
            <person name="Le Roux F."/>
            <person name="Mincer T."/>
            <person name="Polz M.F."/>
        </authorList>
    </citation>
    <scope>NUCLEOTIDE SEQUENCE [LARGE SCALE GENOMIC DNA]</scope>
    <source>
        <strain evidence="1 2">FF-238</strain>
    </source>
</reference>
<accession>A0A1E5CX56</accession>